<proteinExistence type="inferred from homology"/>
<dbReference type="PANTHER" id="PTHR23509:SF10">
    <property type="entry name" value="LD21067P"/>
    <property type="match status" value="1"/>
</dbReference>
<feature type="domain" description="WWE" evidence="3">
    <location>
        <begin position="142"/>
        <end position="223"/>
    </location>
</feature>
<accession>E4X135</accession>
<gene>
    <name evidence="5" type="ORF">GSOID_T00014998001</name>
</gene>
<dbReference type="InterPro" id="IPR058055">
    <property type="entry name" value="PA-PLA1"/>
</dbReference>
<feature type="region of interest" description="Disordered" evidence="2">
    <location>
        <begin position="94"/>
        <end position="146"/>
    </location>
</feature>
<feature type="compositionally biased region" description="Polar residues" evidence="2">
    <location>
        <begin position="135"/>
        <end position="146"/>
    </location>
</feature>
<sequence>MSNLLFSNDDTDDQPQFFVPTPVSVPVVQASSRQVSLPPATHATTAFQPLSSLSPLPAQAKFHAPVSAPQPSRYAATPGMTFIGSAPVSLPVTNSSFSPSSATPPLPQSRAPSLTPLSRFPLSTRRPEPVPPPKTSNFGSAPASSVPTLPEDNVVWFYENSVSAKLSDKWLPFSPADSALIESKFNEGITERVKVMSGRYEIDLMDGTRHAQYWAEDPIKIRRGYYYGQVDGVYQPLSEECGEIIDSELVSGSFPKKIPLPGGSNAVMRNSQSVVYLPPGCNPDEQGYVPPGAPQMQFVRRNVRHNELGLRVPPSEPVGAACALILVACDGSAAESSVGLVDSFRNRLLDMRQSHFGHKQRIDILPIIWQGAHSEQLSGTSEVVKELSVSSIPRLREFSSAAIADVMFYSSPIYAQPMIESLTQQLETISGLYREKNTNFSGPIHLIGHGISGLMLFDLLQNQKEKKNSSEIPAPIPSTCTSLKSQPESLSDIKQEEIPEIGEFEEGMTVNVEYKQFDYGAGQPNICYPKLNFEPDGVFTFGSPTGLLLALRGTEALGYEFGLPTCRKFYNVFHPMDPFAYRLEPFIVSPCPPKPSQVPHHKGRKRLHLELADNLGKAAVEFRTGLMSTMKSVMSTVKRAAGYDEDQQQAEQLANEMIQSARTRAESDTSSLKEDFDMGQLNSGERIDYQLQERPLEMFNEYMFAPSAHRCYWTSEDAALLILKQIYTNSAPPPLPNRNLINMAPPASVNLHH</sequence>
<dbReference type="GO" id="GO:0004620">
    <property type="term" value="F:phospholipase activity"/>
    <property type="evidence" value="ECO:0007669"/>
    <property type="project" value="TreeGrafter"/>
</dbReference>
<feature type="region of interest" description="Disordered" evidence="2">
    <location>
        <begin position="468"/>
        <end position="488"/>
    </location>
</feature>
<dbReference type="PROSITE" id="PS51043">
    <property type="entry name" value="DDHD"/>
    <property type="match status" value="1"/>
</dbReference>
<reference evidence="5" key="1">
    <citation type="journal article" date="2010" name="Science">
        <title>Plasticity of animal genome architecture unmasked by rapid evolution of a pelagic tunicate.</title>
        <authorList>
            <person name="Denoeud F."/>
            <person name="Henriet S."/>
            <person name="Mungpakdee S."/>
            <person name="Aury J.M."/>
            <person name="Da Silva C."/>
            <person name="Brinkmann H."/>
            <person name="Mikhaleva J."/>
            <person name="Olsen L.C."/>
            <person name="Jubin C."/>
            <person name="Canestro C."/>
            <person name="Bouquet J.M."/>
            <person name="Danks G."/>
            <person name="Poulain J."/>
            <person name="Campsteijn C."/>
            <person name="Adamski M."/>
            <person name="Cross I."/>
            <person name="Yadetie F."/>
            <person name="Muffato M."/>
            <person name="Louis A."/>
            <person name="Butcher S."/>
            <person name="Tsagkogeorga G."/>
            <person name="Konrad A."/>
            <person name="Singh S."/>
            <person name="Jensen M.F."/>
            <person name="Cong E.H."/>
            <person name="Eikeseth-Otteraa H."/>
            <person name="Noel B."/>
            <person name="Anthouard V."/>
            <person name="Porcel B.M."/>
            <person name="Kachouri-Lafond R."/>
            <person name="Nishino A."/>
            <person name="Ugolini M."/>
            <person name="Chourrout P."/>
            <person name="Nishida H."/>
            <person name="Aasland R."/>
            <person name="Huzurbazar S."/>
            <person name="Westhof E."/>
            <person name="Delsuc F."/>
            <person name="Lehrach H."/>
            <person name="Reinhardt R."/>
            <person name="Weissenbach J."/>
            <person name="Roy S.W."/>
            <person name="Artiguenave F."/>
            <person name="Postlethwait J.H."/>
            <person name="Manak J.R."/>
            <person name="Thompson E.M."/>
            <person name="Jaillon O."/>
            <person name="Du Pasquier L."/>
            <person name="Boudinot P."/>
            <person name="Liberles D.A."/>
            <person name="Volff J.N."/>
            <person name="Philippe H."/>
            <person name="Lenhard B."/>
            <person name="Roest Crollius H."/>
            <person name="Wincker P."/>
            <person name="Chourrout D."/>
        </authorList>
    </citation>
    <scope>NUCLEOTIDE SEQUENCE [LARGE SCALE GENOMIC DNA]</scope>
</reference>
<dbReference type="GO" id="GO:0005737">
    <property type="term" value="C:cytoplasm"/>
    <property type="evidence" value="ECO:0007669"/>
    <property type="project" value="TreeGrafter"/>
</dbReference>
<protein>
    <recommendedName>
        <fullName evidence="7">DDHD domain-containing protein</fullName>
    </recommendedName>
</protein>
<organism evidence="5">
    <name type="scientific">Oikopleura dioica</name>
    <name type="common">Tunicate</name>
    <dbReference type="NCBI Taxonomy" id="34765"/>
    <lineage>
        <taxon>Eukaryota</taxon>
        <taxon>Metazoa</taxon>
        <taxon>Chordata</taxon>
        <taxon>Tunicata</taxon>
        <taxon>Appendicularia</taxon>
        <taxon>Copelata</taxon>
        <taxon>Oikopleuridae</taxon>
        <taxon>Oikopleura</taxon>
    </lineage>
</organism>
<dbReference type="SUPFAM" id="SSF117839">
    <property type="entry name" value="WWE domain"/>
    <property type="match status" value="1"/>
</dbReference>
<evidence type="ECO:0008006" key="7">
    <source>
        <dbReference type="Google" id="ProtNLM"/>
    </source>
</evidence>
<evidence type="ECO:0000259" key="4">
    <source>
        <dbReference type="PROSITE" id="PS51043"/>
    </source>
</evidence>
<feature type="domain" description="DDHD" evidence="4">
    <location>
        <begin position="531"/>
        <end position="728"/>
    </location>
</feature>
<dbReference type="InterPro" id="IPR004170">
    <property type="entry name" value="WWE_dom"/>
</dbReference>
<dbReference type="Pfam" id="PF02862">
    <property type="entry name" value="DDHD"/>
    <property type="match status" value="1"/>
</dbReference>
<evidence type="ECO:0000313" key="5">
    <source>
        <dbReference type="EMBL" id="CBY23070.1"/>
    </source>
</evidence>
<dbReference type="Pfam" id="PF02825">
    <property type="entry name" value="WWE"/>
    <property type="match status" value="1"/>
</dbReference>
<dbReference type="GO" id="GO:0046872">
    <property type="term" value="F:metal ion binding"/>
    <property type="evidence" value="ECO:0007669"/>
    <property type="project" value="InterPro"/>
</dbReference>
<evidence type="ECO:0000313" key="6">
    <source>
        <dbReference type="Proteomes" id="UP000001307"/>
    </source>
</evidence>
<dbReference type="InterPro" id="IPR037197">
    <property type="entry name" value="WWE_dom_sf"/>
</dbReference>
<dbReference type="InParanoid" id="E4X135"/>
<evidence type="ECO:0000259" key="3">
    <source>
        <dbReference type="PROSITE" id="PS50918"/>
    </source>
</evidence>
<dbReference type="EMBL" id="FN653020">
    <property type="protein sequence ID" value="CBY23070.1"/>
    <property type="molecule type" value="Genomic_DNA"/>
</dbReference>
<dbReference type="SMART" id="SM01127">
    <property type="entry name" value="DDHD"/>
    <property type="match status" value="1"/>
</dbReference>
<dbReference type="PANTHER" id="PTHR23509">
    <property type="entry name" value="PA-PL1 PHOSPHOLIPASE FAMILY"/>
    <property type="match status" value="1"/>
</dbReference>
<dbReference type="FunCoup" id="E4X135">
    <property type="interactions" value="246"/>
</dbReference>
<dbReference type="OrthoDB" id="69269at2759"/>
<name>E4X135_OIKDI</name>
<comment type="similarity">
    <text evidence="1">Belongs to the PA-PLA1 family.</text>
</comment>
<dbReference type="InterPro" id="IPR004177">
    <property type="entry name" value="DDHD_dom"/>
</dbReference>
<evidence type="ECO:0000256" key="1">
    <source>
        <dbReference type="ARBA" id="ARBA00038464"/>
    </source>
</evidence>
<dbReference type="AlphaFoldDB" id="E4X135"/>
<feature type="compositionally biased region" description="Polar residues" evidence="2">
    <location>
        <begin position="478"/>
        <end position="488"/>
    </location>
</feature>
<evidence type="ECO:0000256" key="2">
    <source>
        <dbReference type="SAM" id="MobiDB-lite"/>
    </source>
</evidence>
<dbReference type="Proteomes" id="UP000001307">
    <property type="component" value="Unassembled WGS sequence"/>
</dbReference>
<keyword evidence="6" id="KW-1185">Reference proteome</keyword>
<dbReference type="PROSITE" id="PS50918">
    <property type="entry name" value="WWE"/>
    <property type="match status" value="1"/>
</dbReference>